<keyword evidence="2" id="KW-1185">Reference proteome</keyword>
<dbReference type="EMBL" id="CP061800">
    <property type="protein sequence ID" value="QTA92969.1"/>
    <property type="molecule type" value="Genomic_DNA"/>
</dbReference>
<dbReference type="AlphaFoldDB" id="A0A975GTD8"/>
<evidence type="ECO:0000313" key="1">
    <source>
        <dbReference type="EMBL" id="QTA92969.1"/>
    </source>
</evidence>
<dbReference type="KEGG" id="dmm:dnm_090620"/>
<protein>
    <submittedName>
        <fullName evidence="1">Uncharacterized protein</fullName>
    </submittedName>
</protein>
<reference evidence="1" key="1">
    <citation type="journal article" date="2021" name="Microb. Physiol.">
        <title>Proteogenomic Insights into the Physiology of Marine, Sulfate-Reducing, Filamentous Desulfonema limicola and Desulfonema magnum.</title>
        <authorList>
            <person name="Schnaars V."/>
            <person name="Wohlbrand L."/>
            <person name="Scheve S."/>
            <person name="Hinrichs C."/>
            <person name="Reinhardt R."/>
            <person name="Rabus R."/>
        </authorList>
    </citation>
    <scope>NUCLEOTIDE SEQUENCE</scope>
    <source>
        <strain evidence="1">4be13</strain>
    </source>
</reference>
<sequence length="54" mass="6340">MGFLLYFVLQSFRSVRFADFSDRESSSVLRDCLLNRLSRNAVSYSHFIRLFGKS</sequence>
<name>A0A975GTD8_9BACT</name>
<proteinExistence type="predicted"/>
<gene>
    <name evidence="1" type="ORF">dnm_090620</name>
</gene>
<dbReference type="Proteomes" id="UP000663722">
    <property type="component" value="Chromosome"/>
</dbReference>
<organism evidence="1 2">
    <name type="scientific">Desulfonema magnum</name>
    <dbReference type="NCBI Taxonomy" id="45655"/>
    <lineage>
        <taxon>Bacteria</taxon>
        <taxon>Pseudomonadati</taxon>
        <taxon>Thermodesulfobacteriota</taxon>
        <taxon>Desulfobacteria</taxon>
        <taxon>Desulfobacterales</taxon>
        <taxon>Desulfococcaceae</taxon>
        <taxon>Desulfonema</taxon>
    </lineage>
</organism>
<accession>A0A975GTD8</accession>
<evidence type="ECO:0000313" key="2">
    <source>
        <dbReference type="Proteomes" id="UP000663722"/>
    </source>
</evidence>